<evidence type="ECO:0000313" key="1">
    <source>
        <dbReference type="EMBL" id="UPM42192.1"/>
    </source>
</evidence>
<dbReference type="RefSeq" id="WP_247992867.1">
    <property type="nucleotide sequence ID" value="NZ_CP096019.1"/>
</dbReference>
<keyword evidence="2" id="KW-1185">Reference proteome</keyword>
<organism evidence="1 2">
    <name type="scientific">Halocatena salina</name>
    <dbReference type="NCBI Taxonomy" id="2934340"/>
    <lineage>
        <taxon>Archaea</taxon>
        <taxon>Methanobacteriati</taxon>
        <taxon>Methanobacteriota</taxon>
        <taxon>Stenosarchaea group</taxon>
        <taxon>Halobacteria</taxon>
        <taxon>Halobacteriales</taxon>
        <taxon>Natronomonadaceae</taxon>
        <taxon>Halocatena</taxon>
    </lineage>
</organism>
<dbReference type="EMBL" id="CP096019">
    <property type="protein sequence ID" value="UPM42192.1"/>
    <property type="molecule type" value="Genomic_DNA"/>
</dbReference>
<proteinExistence type="predicted"/>
<dbReference type="AlphaFoldDB" id="A0A8T9ZZH4"/>
<dbReference type="Proteomes" id="UP000831768">
    <property type="component" value="Chromosome"/>
</dbReference>
<gene>
    <name evidence="1" type="ORF">MW046_09495</name>
</gene>
<dbReference type="InterPro" id="IPR006311">
    <property type="entry name" value="TAT_signal"/>
</dbReference>
<evidence type="ECO:0000313" key="2">
    <source>
        <dbReference type="Proteomes" id="UP000831768"/>
    </source>
</evidence>
<name>A0A8T9ZZH4_9EURY</name>
<dbReference type="GeneID" id="71928280"/>
<reference evidence="1" key="1">
    <citation type="submission" date="2022-04" db="EMBL/GenBank/DDBJ databases">
        <title>Halocatena sp. nov., isolated from a salt lake.</title>
        <authorList>
            <person name="Cui H.-L."/>
        </authorList>
    </citation>
    <scope>NUCLEOTIDE SEQUENCE</scope>
    <source>
        <strain evidence="1">AD-1</strain>
    </source>
</reference>
<sequence length="192" mass="20134">MVGNEQSNDNTRRTFLQLLGVTGAATAGIGTFSTSAAAESSSTTAKMPLDLTADDLVPANKFLSLSFTELATDEIETLTVLVDGTPTSNVQMYQANDDAAGALVSVFDMITNHDLKPGQTMSVEVKGETVSGKSFTGTDTINIMDPTNVLDSARANSDASDVEDTASKITDTVDSSGILGKPSDGTYRQQMY</sequence>
<accession>A0A8T9ZZH4</accession>
<dbReference type="KEGG" id="haad:MW046_09495"/>
<dbReference type="PROSITE" id="PS51318">
    <property type="entry name" value="TAT"/>
    <property type="match status" value="1"/>
</dbReference>
<protein>
    <submittedName>
        <fullName evidence="1">Uncharacterized protein</fullName>
    </submittedName>
</protein>